<dbReference type="EMBL" id="CP001848">
    <property type="protein sequence ID" value="ADB19038.1"/>
    <property type="molecule type" value="Genomic_DNA"/>
</dbReference>
<gene>
    <name evidence="1" type="ordered locus">Psta_4391</name>
</gene>
<accession>D2R576</accession>
<dbReference type="AlphaFoldDB" id="D2R576"/>
<organism evidence="1 2">
    <name type="scientific">Pirellula staleyi (strain ATCC 27377 / DSM 6068 / ICPB 4128)</name>
    <name type="common">Pirella staleyi</name>
    <dbReference type="NCBI Taxonomy" id="530564"/>
    <lineage>
        <taxon>Bacteria</taxon>
        <taxon>Pseudomonadati</taxon>
        <taxon>Planctomycetota</taxon>
        <taxon>Planctomycetia</taxon>
        <taxon>Pirellulales</taxon>
        <taxon>Pirellulaceae</taxon>
        <taxon>Pirellula</taxon>
    </lineage>
</organism>
<evidence type="ECO:0000313" key="2">
    <source>
        <dbReference type="Proteomes" id="UP000001887"/>
    </source>
</evidence>
<evidence type="ECO:0000313" key="1">
    <source>
        <dbReference type="EMBL" id="ADB19038.1"/>
    </source>
</evidence>
<dbReference type="Proteomes" id="UP000001887">
    <property type="component" value="Chromosome"/>
</dbReference>
<reference evidence="1 2" key="1">
    <citation type="journal article" date="2009" name="Stand. Genomic Sci.">
        <title>Complete genome sequence of Pirellula staleyi type strain (ATCC 27377).</title>
        <authorList>
            <person name="Clum A."/>
            <person name="Tindall B.J."/>
            <person name="Sikorski J."/>
            <person name="Ivanova N."/>
            <person name="Mavrommatis K."/>
            <person name="Lucas S."/>
            <person name="Glavina del Rio T."/>
            <person name="Nolan M."/>
            <person name="Chen F."/>
            <person name="Tice H."/>
            <person name="Pitluck S."/>
            <person name="Cheng J.F."/>
            <person name="Chertkov O."/>
            <person name="Brettin T."/>
            <person name="Han C."/>
            <person name="Detter J.C."/>
            <person name="Kuske C."/>
            <person name="Bruce D."/>
            <person name="Goodwin L."/>
            <person name="Ovchinikova G."/>
            <person name="Pati A."/>
            <person name="Mikhailova N."/>
            <person name="Chen A."/>
            <person name="Palaniappan K."/>
            <person name="Land M."/>
            <person name="Hauser L."/>
            <person name="Chang Y.J."/>
            <person name="Jeffries C.D."/>
            <person name="Chain P."/>
            <person name="Rohde M."/>
            <person name="Goker M."/>
            <person name="Bristow J."/>
            <person name="Eisen J.A."/>
            <person name="Markowitz V."/>
            <person name="Hugenholtz P."/>
            <person name="Kyrpides N.C."/>
            <person name="Klenk H.P."/>
            <person name="Lapidus A."/>
        </authorList>
    </citation>
    <scope>NUCLEOTIDE SEQUENCE [LARGE SCALE GENOMIC DNA]</scope>
    <source>
        <strain evidence="2">ATCC 27377 / DSM 6068 / ICPB 4128</strain>
    </source>
</reference>
<dbReference type="HOGENOM" id="CLU_942868_0_0_0"/>
<sequence>MRLTPWSSLSRVDSPFVLDTIEKAIRHLIRSAIVAVLCLLFAGCGQLAETPAAPATAPTSQVPQALLDKLTAAHEQHRSASGFDFPWTNLEEHIRQQPNQRVLIVGIGSLLNLESAAEDIQGVNEEEFFPVVAVGAKRLFNYLIPGSVLEELGGNPQPDERAALNMVATGRSNDWFNGRILSVAVQDLDGLRKREHGYHLRPVTSIRWDSPTDEPFLAYVLCAEDEVVEGRQVIDNTIEPNPAYVEICLTGASSVSQEFGAMFLDTSYLADGKTSLRTWLATHPLPIADESPSSP</sequence>
<keyword evidence="2" id="KW-1185">Reference proteome</keyword>
<dbReference type="eggNOG" id="ENOG50336PY">
    <property type="taxonomic scope" value="Bacteria"/>
</dbReference>
<dbReference type="OrthoDB" id="271594at2"/>
<proteinExistence type="predicted"/>
<dbReference type="KEGG" id="psl:Psta_4391"/>
<name>D2R576_PIRSD</name>
<dbReference type="Gene3D" id="3.10.490.10">
    <property type="entry name" value="Gamma-glutamyl cyclotransferase-like"/>
    <property type="match status" value="1"/>
</dbReference>
<protein>
    <submittedName>
        <fullName evidence="1">Uncharacterized protein</fullName>
    </submittedName>
</protein>